<reference evidence="2 3" key="2">
    <citation type="submission" date="2024-10" db="EMBL/GenBank/DDBJ databases">
        <authorList>
            <person name="Ryan C."/>
        </authorList>
    </citation>
    <scope>NUCLEOTIDE SEQUENCE [LARGE SCALE GENOMIC DNA]</scope>
</reference>
<feature type="compositionally biased region" description="Gly residues" evidence="1">
    <location>
        <begin position="135"/>
        <end position="153"/>
    </location>
</feature>
<evidence type="ECO:0000313" key="3">
    <source>
        <dbReference type="Proteomes" id="UP001497457"/>
    </source>
</evidence>
<gene>
    <name evidence="2" type="ORF">URODEC1_LOCUS96277</name>
</gene>
<feature type="compositionally biased region" description="Basic and acidic residues" evidence="1">
    <location>
        <begin position="181"/>
        <end position="197"/>
    </location>
</feature>
<sequence>MRIIARNGQPHGVDELDIRDREGDRLLGLPHTPQELATVLRRGDPDLDDEEVGPAEVAAHVADERLHAALVELGVVVAHGVGLPLVPQHGGQVAAPLAACHGRPGTHHHPVVELRAPRPVGEGRAALRAGDEPHGGGGGGRLAGGEHGVGEGHAGPNAEHVADVDVGVQRLARLLPAERGGQAEDARRGRALGRDHAVPGAARGATPAAHVGLSGQDEDQRPAARRRGTGREEEQEEEGEYRVEHRHRPLCFLLAPLFACMEESDKLPVW</sequence>
<keyword evidence="3" id="KW-1185">Reference proteome</keyword>
<organism evidence="2 3">
    <name type="scientific">Urochloa decumbens</name>
    <dbReference type="NCBI Taxonomy" id="240449"/>
    <lineage>
        <taxon>Eukaryota</taxon>
        <taxon>Viridiplantae</taxon>
        <taxon>Streptophyta</taxon>
        <taxon>Embryophyta</taxon>
        <taxon>Tracheophyta</taxon>
        <taxon>Spermatophyta</taxon>
        <taxon>Magnoliopsida</taxon>
        <taxon>Liliopsida</taxon>
        <taxon>Poales</taxon>
        <taxon>Poaceae</taxon>
        <taxon>PACMAD clade</taxon>
        <taxon>Panicoideae</taxon>
        <taxon>Panicodae</taxon>
        <taxon>Paniceae</taxon>
        <taxon>Melinidinae</taxon>
        <taxon>Urochloa</taxon>
    </lineage>
</organism>
<feature type="region of interest" description="Disordered" evidence="1">
    <location>
        <begin position="129"/>
        <end position="158"/>
    </location>
</feature>
<dbReference type="AlphaFoldDB" id="A0ABC9EL77"/>
<feature type="region of interest" description="Disordered" evidence="1">
    <location>
        <begin position="177"/>
        <end position="243"/>
    </location>
</feature>
<accession>A0ABC9EL77</accession>
<proteinExistence type="predicted"/>
<protein>
    <submittedName>
        <fullName evidence="2">Uncharacterized protein</fullName>
    </submittedName>
</protein>
<evidence type="ECO:0000313" key="2">
    <source>
        <dbReference type="EMBL" id="CAL5058655.1"/>
    </source>
</evidence>
<dbReference type="Proteomes" id="UP001497457">
    <property type="component" value="Chromosome 4rd"/>
</dbReference>
<reference evidence="3" key="1">
    <citation type="submission" date="2024-06" db="EMBL/GenBank/DDBJ databases">
        <authorList>
            <person name="Ryan C."/>
        </authorList>
    </citation>
    <scope>NUCLEOTIDE SEQUENCE [LARGE SCALE GENOMIC DNA]</scope>
</reference>
<dbReference type="EMBL" id="OZ075114">
    <property type="protein sequence ID" value="CAL5058655.1"/>
    <property type="molecule type" value="Genomic_DNA"/>
</dbReference>
<name>A0ABC9EL77_9POAL</name>
<evidence type="ECO:0000256" key="1">
    <source>
        <dbReference type="SAM" id="MobiDB-lite"/>
    </source>
</evidence>